<keyword evidence="9" id="KW-0067">ATP-binding</keyword>
<evidence type="ECO:0000259" key="12">
    <source>
        <dbReference type="PROSITE" id="PS50290"/>
    </source>
</evidence>
<keyword evidence="6" id="KW-0547">Nucleotide-binding</keyword>
<dbReference type="SMART" id="SM01343">
    <property type="entry name" value="FATC"/>
    <property type="match status" value="1"/>
</dbReference>
<evidence type="ECO:0000256" key="9">
    <source>
        <dbReference type="ARBA" id="ARBA00022840"/>
    </source>
</evidence>
<dbReference type="InterPro" id="IPR046803">
    <property type="entry name" value="DNAPKcs_CC1-2"/>
</dbReference>
<dbReference type="Proteomes" id="UP001159042">
    <property type="component" value="Unassembled WGS sequence"/>
</dbReference>
<dbReference type="Pfam" id="PF20502">
    <property type="entry name" value="DNAPKcs_CC1-2"/>
    <property type="match status" value="1"/>
</dbReference>
<dbReference type="GO" id="GO:0005524">
    <property type="term" value="F:ATP binding"/>
    <property type="evidence" value="ECO:0007669"/>
    <property type="project" value="UniProtKB-KW"/>
</dbReference>
<dbReference type="EC" id="2.7.11.1" evidence="3"/>
<evidence type="ECO:0000256" key="7">
    <source>
        <dbReference type="ARBA" id="ARBA00022763"/>
    </source>
</evidence>
<dbReference type="Gene3D" id="1.10.1070.11">
    <property type="entry name" value="Phosphatidylinositol 3-/4-kinase, catalytic domain"/>
    <property type="match status" value="1"/>
</dbReference>
<dbReference type="Pfam" id="PF19704">
    <property type="entry name" value="DNAPKcs_CC5"/>
    <property type="match status" value="2"/>
</dbReference>
<dbReference type="InterPro" id="IPR012582">
    <property type="entry name" value="DNAPKcs_CC3"/>
</dbReference>
<evidence type="ECO:0000256" key="8">
    <source>
        <dbReference type="ARBA" id="ARBA00022777"/>
    </source>
</evidence>
<keyword evidence="11" id="KW-0539">Nucleus</keyword>
<accession>A0AAV8VV69</accession>
<evidence type="ECO:0000259" key="13">
    <source>
        <dbReference type="PROSITE" id="PS51189"/>
    </source>
</evidence>
<dbReference type="InterPro" id="IPR036940">
    <property type="entry name" value="PI3/4_kinase_cat_sf"/>
</dbReference>
<dbReference type="InterPro" id="IPR018936">
    <property type="entry name" value="PI3/4_kinase_CS"/>
</dbReference>
<organism evidence="15 16">
    <name type="scientific">Exocentrus adspersus</name>
    <dbReference type="NCBI Taxonomy" id="1586481"/>
    <lineage>
        <taxon>Eukaryota</taxon>
        <taxon>Metazoa</taxon>
        <taxon>Ecdysozoa</taxon>
        <taxon>Arthropoda</taxon>
        <taxon>Hexapoda</taxon>
        <taxon>Insecta</taxon>
        <taxon>Pterygota</taxon>
        <taxon>Neoptera</taxon>
        <taxon>Endopterygota</taxon>
        <taxon>Coleoptera</taxon>
        <taxon>Polyphaga</taxon>
        <taxon>Cucujiformia</taxon>
        <taxon>Chrysomeloidea</taxon>
        <taxon>Cerambycidae</taxon>
        <taxon>Lamiinae</taxon>
        <taxon>Acanthocinini</taxon>
        <taxon>Exocentrus</taxon>
    </lineage>
</organism>
<dbReference type="GO" id="GO:0000723">
    <property type="term" value="P:telomere maintenance"/>
    <property type="evidence" value="ECO:0007669"/>
    <property type="project" value="TreeGrafter"/>
</dbReference>
<evidence type="ECO:0000256" key="11">
    <source>
        <dbReference type="ARBA" id="ARBA00023242"/>
    </source>
</evidence>
<feature type="domain" description="FAT" evidence="13">
    <location>
        <begin position="2645"/>
        <end position="3249"/>
    </location>
</feature>
<evidence type="ECO:0000256" key="1">
    <source>
        <dbReference type="ARBA" id="ARBA00004123"/>
    </source>
</evidence>
<keyword evidence="5" id="KW-0808">Transferase</keyword>
<dbReference type="Pfam" id="PF08163">
    <property type="entry name" value="DNAPKcs_CC3"/>
    <property type="match status" value="1"/>
</dbReference>
<gene>
    <name evidence="15" type="ORF">NQ315_014127</name>
</gene>
<comment type="caution">
    <text evidence="15">The sequence shown here is derived from an EMBL/GenBank/DDBJ whole genome shotgun (WGS) entry which is preliminary data.</text>
</comment>
<dbReference type="EMBL" id="JANEYG010000027">
    <property type="protein sequence ID" value="KAJ8918257.1"/>
    <property type="molecule type" value="Genomic_DNA"/>
</dbReference>
<keyword evidence="16" id="KW-1185">Reference proteome</keyword>
<evidence type="ECO:0000256" key="2">
    <source>
        <dbReference type="ARBA" id="ARBA00011031"/>
    </source>
</evidence>
<dbReference type="CDD" id="cd05172">
    <property type="entry name" value="PIKKc_DNA-PK"/>
    <property type="match status" value="1"/>
</dbReference>
<feature type="domain" description="PI3K/PI4K catalytic" evidence="12">
    <location>
        <begin position="3425"/>
        <end position="3726"/>
    </location>
</feature>
<evidence type="ECO:0000256" key="6">
    <source>
        <dbReference type="ARBA" id="ARBA00022741"/>
    </source>
</evidence>
<evidence type="ECO:0000313" key="15">
    <source>
        <dbReference type="EMBL" id="KAJ8918257.1"/>
    </source>
</evidence>
<dbReference type="PROSITE" id="PS00915">
    <property type="entry name" value="PI3_4_KINASE_1"/>
    <property type="match status" value="1"/>
</dbReference>
<sequence length="3794" mass="440570">MESDPVRFFQQLKEFTKNLKEGPRQCLRLLETLNRNLIEEQINSSFIDLFLIHIFEKSNGLMLPLSRKNSKKAVLKALEILYTLVNNFSNRLVRNNILDIYTLCNVVIKLHTVSEIKVKALELLLISFEKLDSSLETNDLSNVYTELLDSLQFALKQKHCDTVKHKELIALGYFAKRYQYLISNPRDLRLLFVRNLDTEFFKPKKSQNIICGFFIGFSYFCESFPLDITKSEDKTLVEKLYRLIHSLVIPTDKTKFGNRAALSFLANHITLFGNLLLKDYKYWHMKLLQWLEMGMEERKVGAVVLKAYFQEISSIICDPNVHGDCISIVKFFNNWYIDVSKKNNIQSYEKRLSIHCLKFFSRASYKYLPHNEITDLFLEVMQSFEHNYILNYNPNGEEWEYLPDYIQTVANFMRYKSFKASEFYCLQRAVINMIKSFHQLPYAHHYLVVDGIIITCFYLKKTQYFDPFLENLIYQGIVWSCSHQHVSNAEFSETSENVITVKHFFPLWHGLLKLPSNRTYDKYGLYLDDRKYILERIVNQLVKTLMILINKLNVSLKPKDDRFAVTEVEKAYQVEQKSDHAIFLNVVDLYQEIMDNIEPKMFKKCICKMIKHILSKCIIYPLISGFYKLLSYSLKIVNKLNLFEESGHQNQDVINMKETLKQFLEVLLDNMAQYKDELLLACLKVLLESPSVLVKDVLSICITPFTTVFQLGRSYFPLAETGLNTLLRWQENIDVEEFDDFMSKIIPSLDSYLRSKSLLGQTHSNLSETRRKTAQALKKRRVVLEVEPELMKVQRKILDFIGKQTSKVCHAFVYSEEVNEIEPTSICGGNLHLKLTLPYEDVRVDIYLDVFVARIVNLALYSSDRKTKITACELLQATVMVFLGRAKSMSHAGLTELEDLLKVIAMPLLQLGCDIDQLVQQIFAPLVTQLIHWYASPSQLRGSHTAIMLDALMEGITHPTNSCLRDFSGICIREFVKWTIKQTSEQLLSTDPVNIKILVKKMRFFSTHSNSMKKLGAALIFNNIYVEIREEDSLIKTFWFEILHIFITSLSHIENSSSNSANTILQINKSLGHLKRVILQKPEIFRVSNEHRRVPSDIKGSTLKDVAIWLLKQTGSHSKHCREASMDLFVAIAPLTHNKKVNLKVFVNDVFKTGFISSIYEYSLEKQPTLKDIPYTEDCSVLFKWMQNLCCALDGCYFVIKYNLSDIDFNNTTFSVVNYFLTNIQEADMAHALSLICTKPWTFTTLDMEQFKKLKYTCILSILKVFNAIVSDEVLLKKSTTSWNDSVWKLILNVIFYPQLINLDDGVSHPKYLEILKILLNTLPQKMPASSISALTQALSVFIERNYNTDIDLKSNVTLLSRNLIKGILLLDSTNLNKHLNLEKFVNGLIDKLMQNFYQTLNDNTLYINNFQETIFEYCCLIFKLSLSNTKEFQELIKHLHQPYSVQSMEFNKEVKFGIFILSIFEDVILPSVLKKFDLFINLSLERNDLVLTVELTMYVLNFVLRNKGYDHHYEEMSTVLLSRWNVLEKLFNSDAEYVHLGTEYVKLFISISKSRDTIQLQYWLVNRLIQEEDLNNKLQLFDLIVRTIDDSSVKLEDDLKHGLLDLFNKITTVEASTSSFLFEKMLTSSIPNLKSTEIFKLFVKLYIKLTSDLDIGSLFGRFITNVSTQSQENVLETIYEMSKSSELDFQKRYKIIKNIVPSLFQACRISSLENFFVASINDIISRIQNGQDMELNILDFVLIEMLFSRVPIGSAERTVCPISDAANNPKLLNVFLKFTLEAFKKDSGPSKEILRLYKCHAYNALSSIVCNSVKHANFYEKLFARYDKDKEILWNGIIDTTITYNFPIFFDTIPSKRKIITSIRDELRAERKQEQQKSLKYISSQKLFSSSLSEDVTNFDFTNTTLRSQKAVDDGTDSKSVHYQREIQLDAVDLNNHECMATVCGLIQHIFDTHVNELPREEDEDVELPNWMKSIRLILLSNQTHKNIKLFLVKVIDNMIEIFNYYSKWFLEPLLQFVVDRCAGDNLNYFITDVICILSKWSSNIVQPSDRECKLANEMLLFLISNLSNERTDVFKYNLDLIKLIVESWKNYIEVPKTKLFEILTSETNCDVGIHLTSVFLVNNLEPWEESEQFITVLVKRMTTSKKTTYKPCAETIGLMLKYLNGMYSERIDTCLKSLGDDKYIYCLEGVAVHFPESVNAYHISKLISSLNQYTDTHKIIHLKIILKRVEVSLDILEEISDFKIVEWSDLIEHSNLEIQIITLKIINRCLSIFTSYRSYSDIIKALGRNIMNSNALYRSCIYDIAILVYTQDKDVLDICKEILIVGLIDDDADNKEKVVSFWRENSNLPNTVVNRFSYLFSHLYKTKIEEYFLSYVNFFLISALNSQPDFNNVIFEHPLEDCNFEEYRLQLNWRLQHPSVVPLFAETLTDTEPRLAYDNSNLFQLKETQSDLSFSPTQSVREQEFSKFTNLESSLSVSFSSSENTIKNPNDFVISQKYRLPKRRFLRDKSKISISFAHHETKKRVKKAESRISLAKEREKKVTLYRSYRKGDFPDIQILLSSILTPLQMLSLHDGEIARMLVTEIFKGIITKVENNETFLQSVLESIQYIFNNSTSFNPNLIGTLFDMLLKHKDKLRFDGPQLVTYVSQQSGLLSVGTLLLEEYLISSDCVPSGSKKGANAEENKETVYWVKLAELYKELGEWDIKKMHCKDIIQKAIQYESEAQWRGAQDLYAELIETDVSAERKDFYYESYFKCFANLGEWDDLPKEIESVVVSFGNENVWDILWDKDWCQQKLLPWYIQAQVKKTLFNQKWPEDFSNNLNKCLSCADEAEYLQANFSEELCILWLFKKDISSASIYLNSYIKNFLSNWQLLNPMYQSLRYDKILQLRNIIEVDEFISTYKNLSDDLEHTLKKLTSKWVNTSQEVLPSILLNETRVLYRTLFVNILKEKISNFEFVDISECVEIIEMAKKNLDMSLIDTAIELNNYYVSRKYFRKHANSEDTKFRLAYGNIAFLKAKLLADPQQKLTGLIQTVGIFSSLFSSTQDLDTTLLSANVKYFDVVTNISHLLATDQTLLLKFQDNLKKSFGILVNKPEDIDAYALNKLQLAVKDLGTENMDSDDNYASSQLKYIASAFVKLAYFIKDKNDENLQRDFILYVLRAMKLNSLEAKQLFPCILIQSRLGSDYAQLFIDETENIPTWMFLGWIPQLLANLDSKKIHALSKIVIRIAETYPQAIMYPYRLSKEHYRFTDSEIADTTRQLINKLDNLLLNDPMVDMFLKALSYVTVPPVMLRYYISKMYNAQKESDIKSIQETVITDMFKDIPNSKNVDSMWGNMYKNISKFKKDIENILAEKKIREKLTKIDKDLKKMVESEKASVVLKDYCPWLANFSANKLNLDLEIPGQYTGEKLPLPQHHIKVSGFYPNVMVMKSLRKPIKVTIIGMDTKEYPFLVKFGEDIRQDQRIEQLFGLMNDIFKSDTTCVCRNLEILTYQVIPLTSNLGIIHLKKISDDYQKWLYTSEHPAVSYGMSAIKYSRDKTIAFYRSLVNKISWDIIRKSFWSLSSTAENYISLRNNFIKSYAVLCTSQWILGIGDRHLNNSLICLRNGKVLGIDFGHAFGTATQIQPVPELVPFRLTPHIISLMEPLKERGQFRQCMIHSLKALRANYNSLLATMNVFIEEPSLDWLEHASKFENADEGMHNWYPNIKVNQTKRKLEGASSTKILVEDLVAGRKDPKYIEAYVKLVRGVPEFDKRTKFTSDNLSVEDQIDCLLDHATDYNLLGRMWIGWMPWV</sequence>
<dbReference type="InterPro" id="IPR011009">
    <property type="entry name" value="Kinase-like_dom_sf"/>
</dbReference>
<dbReference type="PROSITE" id="PS50290">
    <property type="entry name" value="PI3_4_KINASE_3"/>
    <property type="match status" value="1"/>
</dbReference>
<reference evidence="15 16" key="1">
    <citation type="journal article" date="2023" name="Insect Mol. Biol.">
        <title>Genome sequencing provides insights into the evolution of gene families encoding plant cell wall-degrading enzymes in longhorned beetles.</title>
        <authorList>
            <person name="Shin N.R."/>
            <person name="Okamura Y."/>
            <person name="Kirsch R."/>
            <person name="Pauchet Y."/>
        </authorList>
    </citation>
    <scope>NUCLEOTIDE SEQUENCE [LARGE SCALE GENOMIC DNA]</scope>
    <source>
        <strain evidence="15">EAD_L_NR</strain>
    </source>
</reference>
<keyword evidence="7" id="KW-0227">DNA damage</keyword>
<dbReference type="GO" id="GO:0006303">
    <property type="term" value="P:double-strand break repair via nonhomologous end joining"/>
    <property type="evidence" value="ECO:0007669"/>
    <property type="project" value="InterPro"/>
</dbReference>
<dbReference type="Pfam" id="PF00454">
    <property type="entry name" value="PI3_PI4_kinase"/>
    <property type="match status" value="1"/>
</dbReference>
<dbReference type="InterPro" id="IPR000403">
    <property type="entry name" value="PI3/4_kinase_cat_dom"/>
</dbReference>
<dbReference type="InterPro" id="IPR050517">
    <property type="entry name" value="DDR_Repair_Kinase"/>
</dbReference>
<dbReference type="InterPro" id="IPR045581">
    <property type="entry name" value="DNAPKcs_CC5"/>
</dbReference>
<feature type="domain" description="FATC" evidence="14">
    <location>
        <begin position="3762"/>
        <end position="3794"/>
    </location>
</feature>
<dbReference type="Pfam" id="PF20500">
    <property type="entry name" value="DNA-PKcs_N"/>
    <property type="match status" value="1"/>
</dbReference>
<dbReference type="GO" id="GO:0004677">
    <property type="term" value="F:DNA-dependent protein kinase activity"/>
    <property type="evidence" value="ECO:0007669"/>
    <property type="project" value="InterPro"/>
</dbReference>
<evidence type="ECO:0000256" key="4">
    <source>
        <dbReference type="ARBA" id="ARBA00022527"/>
    </source>
</evidence>
<keyword evidence="4" id="KW-0723">Serine/threonine-protein kinase</keyword>
<dbReference type="GO" id="GO:0005634">
    <property type="term" value="C:nucleus"/>
    <property type="evidence" value="ECO:0007669"/>
    <property type="project" value="UniProtKB-SubCell"/>
</dbReference>
<comment type="subcellular location">
    <subcellularLocation>
        <location evidence="1">Nucleus</location>
    </subcellularLocation>
</comment>
<comment type="similarity">
    <text evidence="2">Belongs to the PI3/PI4-kinase family.</text>
</comment>
<dbReference type="Pfam" id="PF02260">
    <property type="entry name" value="FATC"/>
    <property type="match status" value="1"/>
</dbReference>
<dbReference type="SMART" id="SM01344">
    <property type="entry name" value="NUC194"/>
    <property type="match status" value="1"/>
</dbReference>
<evidence type="ECO:0000256" key="3">
    <source>
        <dbReference type="ARBA" id="ARBA00012513"/>
    </source>
</evidence>
<name>A0AAV8VV69_9CUCU</name>
<proteinExistence type="inferred from homology"/>
<dbReference type="PROSITE" id="PS51190">
    <property type="entry name" value="FATC"/>
    <property type="match status" value="1"/>
</dbReference>
<dbReference type="PANTHER" id="PTHR11139">
    <property type="entry name" value="ATAXIA TELANGIECTASIA MUTATED ATM -RELATED"/>
    <property type="match status" value="1"/>
</dbReference>
<dbReference type="InterPro" id="IPR046804">
    <property type="entry name" value="DNA-PKcs_N"/>
</dbReference>
<dbReference type="InterPro" id="IPR037706">
    <property type="entry name" value="DNA-PK_dom"/>
</dbReference>
<evidence type="ECO:0000256" key="5">
    <source>
        <dbReference type="ARBA" id="ARBA00022679"/>
    </source>
</evidence>
<dbReference type="PROSITE" id="PS51189">
    <property type="entry name" value="FAT"/>
    <property type="match status" value="1"/>
</dbReference>
<keyword evidence="10" id="KW-0234">DNA repair</keyword>
<evidence type="ECO:0000259" key="14">
    <source>
        <dbReference type="PROSITE" id="PS51190"/>
    </source>
</evidence>
<dbReference type="InterPro" id="IPR003152">
    <property type="entry name" value="FATC_dom"/>
</dbReference>
<dbReference type="GO" id="GO:0008630">
    <property type="term" value="P:intrinsic apoptotic signaling pathway in response to DNA damage"/>
    <property type="evidence" value="ECO:0007669"/>
    <property type="project" value="TreeGrafter"/>
</dbReference>
<dbReference type="Gene3D" id="3.30.1010.10">
    <property type="entry name" value="Phosphatidylinositol 3-kinase Catalytic Subunit, Chain A, domain 4"/>
    <property type="match status" value="1"/>
</dbReference>
<dbReference type="SMART" id="SM00146">
    <property type="entry name" value="PI3Kc"/>
    <property type="match status" value="1"/>
</dbReference>
<keyword evidence="8" id="KW-0418">Kinase</keyword>
<dbReference type="InterPro" id="IPR014009">
    <property type="entry name" value="PIK_FAT"/>
</dbReference>
<evidence type="ECO:0000256" key="10">
    <source>
        <dbReference type="ARBA" id="ARBA00023204"/>
    </source>
</evidence>
<dbReference type="SUPFAM" id="SSF56112">
    <property type="entry name" value="Protein kinase-like (PK-like)"/>
    <property type="match status" value="1"/>
</dbReference>
<dbReference type="PANTHER" id="PTHR11139:SF68">
    <property type="entry name" value="DNA-DEPENDENT PROTEIN KINASE CATALYTIC SUBUNIT"/>
    <property type="match status" value="1"/>
</dbReference>
<protein>
    <recommendedName>
        <fullName evidence="3">non-specific serine/threonine protein kinase</fullName>
        <ecNumber evidence="3">2.7.11.1</ecNumber>
    </recommendedName>
</protein>
<evidence type="ECO:0000313" key="16">
    <source>
        <dbReference type="Proteomes" id="UP001159042"/>
    </source>
</evidence>